<evidence type="ECO:0000313" key="6">
    <source>
        <dbReference type="Proteomes" id="UP000036947"/>
    </source>
</evidence>
<dbReference type="GO" id="GO:0051087">
    <property type="term" value="F:protein-folding chaperone binding"/>
    <property type="evidence" value="ECO:0007669"/>
    <property type="project" value="InterPro"/>
</dbReference>
<dbReference type="InterPro" id="IPR007052">
    <property type="entry name" value="CS_dom"/>
</dbReference>
<feature type="region of interest" description="Disordered" evidence="2">
    <location>
        <begin position="430"/>
        <end position="459"/>
    </location>
</feature>
<keyword evidence="6" id="KW-1185">Reference proteome</keyword>
<dbReference type="EMBL" id="LFRF01000003">
    <property type="protein sequence ID" value="KND93377.1"/>
    <property type="molecule type" value="Genomic_DNA"/>
</dbReference>
<feature type="compositionally biased region" description="Low complexity" evidence="2">
    <location>
        <begin position="345"/>
        <end position="361"/>
    </location>
</feature>
<dbReference type="AlphaFoldDB" id="A0A0L0NGW8"/>
<feature type="domain" description="SGS" evidence="3">
    <location>
        <begin position="374"/>
        <end position="459"/>
    </location>
</feature>
<gene>
    <name evidence="5" type="ORF">TOPH_01430</name>
</gene>
<comment type="caution">
    <text evidence="5">The sequence shown here is derived from an EMBL/GenBank/DDBJ whole genome shotgun (WGS) entry which is preliminary data.</text>
</comment>
<dbReference type="Gene3D" id="1.25.40.10">
    <property type="entry name" value="Tetratricopeptide repeat domain"/>
    <property type="match status" value="1"/>
</dbReference>
<proteinExistence type="inferred from homology"/>
<dbReference type="Pfam" id="PF05002">
    <property type="entry name" value="SGS"/>
    <property type="match status" value="1"/>
</dbReference>
<protein>
    <submittedName>
        <fullName evidence="5">Protein SGT1</fullName>
    </submittedName>
</protein>
<evidence type="ECO:0000259" key="4">
    <source>
        <dbReference type="PROSITE" id="PS51203"/>
    </source>
</evidence>
<feature type="compositionally biased region" description="Basic and acidic residues" evidence="2">
    <location>
        <begin position="318"/>
        <end position="337"/>
    </location>
</feature>
<organism evidence="5 6">
    <name type="scientific">Tolypocladium ophioglossoides (strain CBS 100239)</name>
    <name type="common">Snaketongue truffleclub</name>
    <name type="synonym">Elaphocordyceps ophioglossoides</name>
    <dbReference type="NCBI Taxonomy" id="1163406"/>
    <lineage>
        <taxon>Eukaryota</taxon>
        <taxon>Fungi</taxon>
        <taxon>Dikarya</taxon>
        <taxon>Ascomycota</taxon>
        <taxon>Pezizomycotina</taxon>
        <taxon>Sordariomycetes</taxon>
        <taxon>Hypocreomycetidae</taxon>
        <taxon>Hypocreales</taxon>
        <taxon>Ophiocordycipitaceae</taxon>
        <taxon>Tolypocladium</taxon>
    </lineage>
</organism>
<dbReference type="CDD" id="cd06466">
    <property type="entry name" value="p23_CS_SGT1_like"/>
    <property type="match status" value="1"/>
</dbReference>
<dbReference type="InterPro" id="IPR011990">
    <property type="entry name" value="TPR-like_helical_dom_sf"/>
</dbReference>
<evidence type="ECO:0000313" key="5">
    <source>
        <dbReference type="EMBL" id="KND93377.1"/>
    </source>
</evidence>
<dbReference type="InterPro" id="IPR008978">
    <property type="entry name" value="HSP20-like_chaperone"/>
</dbReference>
<feature type="region of interest" description="Disordered" evidence="2">
    <location>
        <begin position="142"/>
        <end position="164"/>
    </location>
</feature>
<dbReference type="STRING" id="1163406.A0A0L0NGW8"/>
<dbReference type="PROSITE" id="PS51048">
    <property type="entry name" value="SGS"/>
    <property type="match status" value="1"/>
</dbReference>
<accession>A0A0L0NGW8</accession>
<dbReference type="Gene3D" id="2.60.40.790">
    <property type="match status" value="1"/>
</dbReference>
<name>A0A0L0NGW8_TOLOC</name>
<dbReference type="PANTHER" id="PTHR45862">
    <property type="entry name" value="PROTEIN SGT1 HOMOLOG"/>
    <property type="match status" value="1"/>
</dbReference>
<feature type="region of interest" description="Disordered" evidence="2">
    <location>
        <begin position="312"/>
        <end position="401"/>
    </location>
</feature>
<dbReference type="SUPFAM" id="SSF48452">
    <property type="entry name" value="TPR-like"/>
    <property type="match status" value="1"/>
</dbReference>
<dbReference type="OrthoDB" id="1898560at2759"/>
<sequence length="459" mass="50800">MSHITIAQEGLKALEAKRWTEAVDKLSTALRTSTNPAWLIARSKALIQVGLFDPALDDACLAWQKAHERNQRLLMMESHYRRAVAYYRMGKLADADCCCVYTMRLIKGLPAVEQEDPKVKWTDKDGFWMATLEVAMEEAKSDAFNKGGAPGTGPTGSRELPAPPAQVSEWRLASTLRMQILGAMATLPKDDRARKVTASQFPERTLLARLGVEPNKPPAPHVPVREDTPLRLQEFQNNIATYLSIFSKGVDEKKLKVQFLPLAVHLDAITYPNGEEKEFHLELWDEINPAASRYVVTPNKVELTLAKKTPGKWAQLKKATDNRKAEVPQPTEAKKPSGDQTATASSFPPANKDSSSSSGPNSPEPPKPASSGPTYPSSARSGPKNWDLIADDDADDEEEGGVNAFFQKLYKNATPEQQRAMMKSFIESNGTSLSTDWEDIKGRTVETVPPEGVEEKKWE</sequence>
<evidence type="ECO:0000256" key="1">
    <source>
        <dbReference type="ARBA" id="ARBA00008509"/>
    </source>
</evidence>
<dbReference type="Pfam" id="PF04969">
    <property type="entry name" value="CS"/>
    <property type="match status" value="1"/>
</dbReference>
<feature type="domain" description="CS" evidence="4">
    <location>
        <begin position="227"/>
        <end position="317"/>
    </location>
</feature>
<dbReference type="Proteomes" id="UP000036947">
    <property type="component" value="Unassembled WGS sequence"/>
</dbReference>
<dbReference type="InterPro" id="IPR044563">
    <property type="entry name" value="Sgt1-like"/>
</dbReference>
<dbReference type="PROSITE" id="PS51203">
    <property type="entry name" value="CS"/>
    <property type="match status" value="1"/>
</dbReference>
<comment type="similarity">
    <text evidence="1">Belongs to the SGT1 family.</text>
</comment>
<dbReference type="SUPFAM" id="SSF49764">
    <property type="entry name" value="HSP20-like chaperones"/>
    <property type="match status" value="1"/>
</dbReference>
<feature type="compositionally biased region" description="Acidic residues" evidence="2">
    <location>
        <begin position="389"/>
        <end position="400"/>
    </location>
</feature>
<evidence type="ECO:0000256" key="2">
    <source>
        <dbReference type="SAM" id="MobiDB-lite"/>
    </source>
</evidence>
<reference evidence="5 6" key="1">
    <citation type="journal article" date="2015" name="BMC Genomics">
        <title>The genome of the truffle-parasite Tolypocladium ophioglossoides and the evolution of antifungal peptaibiotics.</title>
        <authorList>
            <person name="Quandt C.A."/>
            <person name="Bushley K.E."/>
            <person name="Spatafora J.W."/>
        </authorList>
    </citation>
    <scope>NUCLEOTIDE SEQUENCE [LARGE SCALE GENOMIC DNA]</scope>
    <source>
        <strain evidence="5 6">CBS 100239</strain>
    </source>
</reference>
<evidence type="ECO:0000259" key="3">
    <source>
        <dbReference type="PROSITE" id="PS51048"/>
    </source>
</evidence>
<dbReference type="InterPro" id="IPR007699">
    <property type="entry name" value="SGS_dom"/>
</dbReference>